<evidence type="ECO:0000256" key="5">
    <source>
        <dbReference type="ARBA" id="ARBA00022679"/>
    </source>
</evidence>
<feature type="domain" description="Phosphoadenosine phosphosulphate reductase" evidence="13">
    <location>
        <begin position="204"/>
        <end position="286"/>
    </location>
</feature>
<comment type="catalytic activity">
    <reaction evidence="12">
        <text>FMN + ATP + H(+) = FAD + diphosphate</text>
        <dbReference type="Rhea" id="RHEA:17237"/>
        <dbReference type="ChEBI" id="CHEBI:15378"/>
        <dbReference type="ChEBI" id="CHEBI:30616"/>
        <dbReference type="ChEBI" id="CHEBI:33019"/>
        <dbReference type="ChEBI" id="CHEBI:57692"/>
        <dbReference type="ChEBI" id="CHEBI:58210"/>
        <dbReference type="EC" id="2.7.7.2"/>
    </reaction>
</comment>
<dbReference type="CDD" id="cd23948">
    <property type="entry name" value="FAD_synthase"/>
    <property type="match status" value="1"/>
</dbReference>
<evidence type="ECO:0000256" key="11">
    <source>
        <dbReference type="ARBA" id="ARBA00031871"/>
    </source>
</evidence>
<dbReference type="Proteomes" id="UP000478052">
    <property type="component" value="Unassembled WGS sequence"/>
</dbReference>
<dbReference type="EC" id="2.7.7.2" evidence="2"/>
<keyword evidence="15" id="KW-1185">Reference proteome</keyword>
<dbReference type="GO" id="GO:0005524">
    <property type="term" value="F:ATP binding"/>
    <property type="evidence" value="ECO:0007669"/>
    <property type="project" value="UniProtKB-KW"/>
</dbReference>
<accession>A0A6G0Y9I3</accession>
<evidence type="ECO:0000313" key="14">
    <source>
        <dbReference type="EMBL" id="KAF0751481.1"/>
    </source>
</evidence>
<dbReference type="InterPro" id="IPR014729">
    <property type="entry name" value="Rossmann-like_a/b/a_fold"/>
</dbReference>
<dbReference type="GO" id="GO:0003919">
    <property type="term" value="F:FMN adenylyltransferase activity"/>
    <property type="evidence" value="ECO:0007669"/>
    <property type="project" value="UniProtKB-EC"/>
</dbReference>
<keyword evidence="8" id="KW-0274">FAD</keyword>
<dbReference type="GO" id="GO:0006747">
    <property type="term" value="P:FAD biosynthetic process"/>
    <property type="evidence" value="ECO:0007669"/>
    <property type="project" value="TreeGrafter"/>
</dbReference>
<evidence type="ECO:0000256" key="2">
    <source>
        <dbReference type="ARBA" id="ARBA00012393"/>
    </source>
</evidence>
<dbReference type="Gene3D" id="3.40.50.620">
    <property type="entry name" value="HUPs"/>
    <property type="match status" value="1"/>
</dbReference>
<evidence type="ECO:0000259" key="13">
    <source>
        <dbReference type="Pfam" id="PF01507"/>
    </source>
</evidence>
<evidence type="ECO:0000256" key="3">
    <source>
        <dbReference type="ARBA" id="ARBA00022630"/>
    </source>
</evidence>
<evidence type="ECO:0000256" key="12">
    <source>
        <dbReference type="ARBA" id="ARBA00049494"/>
    </source>
</evidence>
<protein>
    <recommendedName>
        <fullName evidence="2">FAD synthase</fullName>
        <ecNumber evidence="2">2.7.7.2</ecNumber>
    </recommendedName>
    <alternativeName>
        <fullName evidence="10">FAD pyrophosphorylase</fullName>
    </alternativeName>
    <alternativeName>
        <fullName evidence="11">FMN adenylyltransferase</fullName>
    </alternativeName>
</protein>
<comment type="pathway">
    <text evidence="1">Cofactor biosynthesis; FAD biosynthesis; FAD from FMN: step 1/1.</text>
</comment>
<evidence type="ECO:0000256" key="10">
    <source>
        <dbReference type="ARBA" id="ARBA00031145"/>
    </source>
</evidence>
<dbReference type="PANTHER" id="PTHR23293:SF9">
    <property type="entry name" value="FAD SYNTHASE"/>
    <property type="match status" value="1"/>
</dbReference>
<keyword evidence="3" id="KW-0285">Flavoprotein</keyword>
<organism evidence="14 15">
    <name type="scientific">Aphis craccivora</name>
    <name type="common">Cowpea aphid</name>
    <dbReference type="NCBI Taxonomy" id="307492"/>
    <lineage>
        <taxon>Eukaryota</taxon>
        <taxon>Metazoa</taxon>
        <taxon>Ecdysozoa</taxon>
        <taxon>Arthropoda</taxon>
        <taxon>Hexapoda</taxon>
        <taxon>Insecta</taxon>
        <taxon>Pterygota</taxon>
        <taxon>Neoptera</taxon>
        <taxon>Paraneoptera</taxon>
        <taxon>Hemiptera</taxon>
        <taxon>Sternorrhyncha</taxon>
        <taxon>Aphidomorpha</taxon>
        <taxon>Aphidoidea</taxon>
        <taxon>Aphididae</taxon>
        <taxon>Aphidini</taxon>
        <taxon>Aphis</taxon>
        <taxon>Aphis</taxon>
    </lineage>
</organism>
<dbReference type="EMBL" id="VUJU01005357">
    <property type="protein sequence ID" value="KAF0751481.1"/>
    <property type="molecule type" value="Genomic_DNA"/>
</dbReference>
<dbReference type="OrthoDB" id="270728at2759"/>
<evidence type="ECO:0000256" key="9">
    <source>
        <dbReference type="ARBA" id="ARBA00022840"/>
    </source>
</evidence>
<keyword evidence="5" id="KW-0808">Transferase</keyword>
<keyword evidence="4" id="KW-0288">FMN</keyword>
<keyword evidence="9" id="KW-0067">ATP-binding</keyword>
<proteinExistence type="predicted"/>
<evidence type="ECO:0000256" key="7">
    <source>
        <dbReference type="ARBA" id="ARBA00022741"/>
    </source>
</evidence>
<evidence type="ECO:0000256" key="1">
    <source>
        <dbReference type="ARBA" id="ARBA00004726"/>
    </source>
</evidence>
<keyword evidence="6" id="KW-0548">Nucleotidyltransferase</keyword>
<name>A0A6G0Y9I3_APHCR</name>
<evidence type="ECO:0000313" key="15">
    <source>
        <dbReference type="Proteomes" id="UP000478052"/>
    </source>
</evidence>
<evidence type="ECO:0000256" key="8">
    <source>
        <dbReference type="ARBA" id="ARBA00022827"/>
    </source>
</evidence>
<dbReference type="AlphaFoldDB" id="A0A6G0Y9I3"/>
<comment type="caution">
    <text evidence="14">The sequence shown here is derived from an EMBL/GenBank/DDBJ whole genome shotgun (WGS) entry which is preliminary data.</text>
</comment>
<dbReference type="PANTHER" id="PTHR23293">
    <property type="entry name" value="FAD SYNTHETASE-RELATED FMN ADENYLYLTRANSFERASE"/>
    <property type="match status" value="1"/>
</dbReference>
<feature type="domain" description="Phosphoadenosine phosphosulphate reductase" evidence="13">
    <location>
        <begin position="133"/>
        <end position="197"/>
    </location>
</feature>
<dbReference type="Pfam" id="PF01507">
    <property type="entry name" value="PAPS_reduct"/>
    <property type="match status" value="2"/>
</dbReference>
<keyword evidence="7" id="KW-0547">Nucleotide-binding</keyword>
<gene>
    <name evidence="14" type="ORF">FWK35_00026625</name>
</gene>
<dbReference type="SUPFAM" id="SSF52402">
    <property type="entry name" value="Adenine nucleotide alpha hydrolases-like"/>
    <property type="match status" value="1"/>
</dbReference>
<evidence type="ECO:0000256" key="6">
    <source>
        <dbReference type="ARBA" id="ARBA00022695"/>
    </source>
</evidence>
<reference evidence="14 15" key="1">
    <citation type="submission" date="2019-08" db="EMBL/GenBank/DDBJ databases">
        <title>Whole genome of Aphis craccivora.</title>
        <authorList>
            <person name="Voronova N.V."/>
            <person name="Shulinski R.S."/>
            <person name="Bandarenka Y.V."/>
            <person name="Zhorov D.G."/>
            <person name="Warner D."/>
        </authorList>
    </citation>
    <scope>NUCLEOTIDE SEQUENCE [LARGE SCALE GENOMIC DNA]</scope>
    <source>
        <strain evidence="14">180601</strain>
        <tissue evidence="14">Whole Body</tissue>
    </source>
</reference>
<sequence>MTIMENTSDLGFKYVFKRIIYFNSDCKDLIIETLKVIKDEILKTNSCDTFDCIVYIDSFGIYCNSEKVINQFERFLVSKLPDNTLIYPHYIVNSVNFEEIRKFQKHTHLPLGRCIIEGIQVIKESIEKFTLQNIFLSFNGGKDCVVLLYLLQAVLEELKYHERIKAVYFQSDDQFSEEEDYVQSTVNRFDLDLTVIKGELKSGLNDFLKENPQFCASIIGTRQSDTGSRKLQFFQKTDPGWPVLVRVQPLLHWNYDNIWSFLRQFSIPYCSLYDKGYTSLGNKSKSHPNPNLKYIDENTGEVKYWPAFLLQDSNSERENRF</sequence>
<dbReference type="InterPro" id="IPR002500">
    <property type="entry name" value="PAPS_reduct_dom"/>
</dbReference>
<evidence type="ECO:0000256" key="4">
    <source>
        <dbReference type="ARBA" id="ARBA00022643"/>
    </source>
</evidence>